<evidence type="ECO:0000313" key="2">
    <source>
        <dbReference type="Proteomes" id="UP001576774"/>
    </source>
</evidence>
<sequence>MESGTPFTAQHGRTGFRCNFPFNAEWQGKVYAMKKVEAITVKENEDWLVITVIVKFF</sequence>
<organism evidence="1 2">
    <name type="scientific">Floridaenema aerugineum BLCC-F46</name>
    <dbReference type="NCBI Taxonomy" id="3153654"/>
    <lineage>
        <taxon>Bacteria</taxon>
        <taxon>Bacillati</taxon>
        <taxon>Cyanobacteriota</taxon>
        <taxon>Cyanophyceae</taxon>
        <taxon>Oscillatoriophycideae</taxon>
        <taxon>Aerosakkonematales</taxon>
        <taxon>Aerosakkonemataceae</taxon>
        <taxon>Floridanema</taxon>
        <taxon>Floridanema aerugineum</taxon>
    </lineage>
</organism>
<dbReference type="RefSeq" id="WP_413271903.1">
    <property type="nucleotide sequence ID" value="NZ_JBHFNQ010000141.1"/>
</dbReference>
<gene>
    <name evidence="1" type="ORF">ACE1CC_18490</name>
</gene>
<dbReference type="EMBL" id="JBHFNQ010000141">
    <property type="protein sequence ID" value="MFB2878843.1"/>
    <property type="molecule type" value="Genomic_DNA"/>
</dbReference>
<keyword evidence="2" id="KW-1185">Reference proteome</keyword>
<comment type="caution">
    <text evidence="1">The sequence shown here is derived from an EMBL/GenBank/DDBJ whole genome shotgun (WGS) entry which is preliminary data.</text>
</comment>
<dbReference type="Proteomes" id="UP001576774">
    <property type="component" value="Unassembled WGS sequence"/>
</dbReference>
<accession>A0ABV4X7S5</accession>
<evidence type="ECO:0000313" key="1">
    <source>
        <dbReference type="EMBL" id="MFB2878843.1"/>
    </source>
</evidence>
<name>A0ABV4X7S5_9CYAN</name>
<protein>
    <submittedName>
        <fullName evidence="1">Uncharacterized protein</fullName>
    </submittedName>
</protein>
<proteinExistence type="predicted"/>
<reference evidence="1 2" key="1">
    <citation type="submission" date="2024-09" db="EMBL/GenBank/DDBJ databases">
        <title>Floridaenema gen nov. (Aerosakkonemataceae, Aerosakkonematales ord. nov., Cyanobacteria) from benthic tropical and subtropical fresh waters, with the description of four new species.</title>
        <authorList>
            <person name="Moretto J.A."/>
            <person name="Berthold D.E."/>
            <person name="Lefler F.W."/>
            <person name="Huang I.-S."/>
            <person name="Laughinghouse H. IV."/>
        </authorList>
    </citation>
    <scope>NUCLEOTIDE SEQUENCE [LARGE SCALE GENOMIC DNA]</scope>
    <source>
        <strain evidence="1 2">BLCC-F46</strain>
    </source>
</reference>